<gene>
    <name evidence="2" type="ORF">SAMN05192564_102742</name>
</gene>
<evidence type="ECO:0000313" key="3">
    <source>
        <dbReference type="Proteomes" id="UP000198638"/>
    </source>
</evidence>
<reference evidence="3" key="1">
    <citation type="submission" date="2016-10" db="EMBL/GenBank/DDBJ databases">
        <authorList>
            <person name="Varghese N."/>
            <person name="Submissions S."/>
        </authorList>
    </citation>
    <scope>NUCLEOTIDE SEQUENCE [LARGE SCALE GENOMIC DNA]</scope>
    <source>
        <strain evidence="3">LMG 24000</strain>
    </source>
</reference>
<evidence type="ECO:0000256" key="1">
    <source>
        <dbReference type="SAM" id="Phobius"/>
    </source>
</evidence>
<dbReference type="RefSeq" id="WP_143130414.1">
    <property type="nucleotide sequence ID" value="NZ_FNRQ01000002.1"/>
</dbReference>
<name>A0A1H4DAC4_9BURK</name>
<dbReference type="EMBL" id="FNRQ01000002">
    <property type="protein sequence ID" value="SEA69466.1"/>
    <property type="molecule type" value="Genomic_DNA"/>
</dbReference>
<dbReference type="AlphaFoldDB" id="A0A1H4DAC4"/>
<feature type="transmembrane region" description="Helical" evidence="1">
    <location>
        <begin position="38"/>
        <end position="60"/>
    </location>
</feature>
<keyword evidence="3" id="KW-1185">Reference proteome</keyword>
<sequence length="62" mass="6382">MNRTVQHAMNRTNGVRSTGGARYVAQAHAHGATVARKMVGLAIVTSGLAVIAAQALQHVFGG</sequence>
<evidence type="ECO:0000313" key="2">
    <source>
        <dbReference type="EMBL" id="SEA69466.1"/>
    </source>
</evidence>
<accession>A0A1H4DAC4</accession>
<organism evidence="2 3">
    <name type="scientific">Paraburkholderia sartisoli</name>
    <dbReference type="NCBI Taxonomy" id="83784"/>
    <lineage>
        <taxon>Bacteria</taxon>
        <taxon>Pseudomonadati</taxon>
        <taxon>Pseudomonadota</taxon>
        <taxon>Betaproteobacteria</taxon>
        <taxon>Burkholderiales</taxon>
        <taxon>Burkholderiaceae</taxon>
        <taxon>Paraburkholderia</taxon>
    </lineage>
</organism>
<protein>
    <submittedName>
        <fullName evidence="2">Uncharacterized protein</fullName>
    </submittedName>
</protein>
<dbReference type="Proteomes" id="UP000198638">
    <property type="component" value="Unassembled WGS sequence"/>
</dbReference>
<keyword evidence="1" id="KW-0472">Membrane</keyword>
<keyword evidence="1" id="KW-0812">Transmembrane</keyword>
<proteinExistence type="predicted"/>
<dbReference type="STRING" id="83784.SAMN05192564_102742"/>
<keyword evidence="1" id="KW-1133">Transmembrane helix</keyword>